<dbReference type="Proteomes" id="UP000050546">
    <property type="component" value="Unassembled WGS sequence"/>
</dbReference>
<dbReference type="AlphaFoldDB" id="A0A1V9GV56"/>
<keyword evidence="1" id="KW-1133">Transmembrane helix</keyword>
<feature type="transmembrane region" description="Helical" evidence="1">
    <location>
        <begin position="82"/>
        <end position="99"/>
    </location>
</feature>
<evidence type="ECO:0000313" key="2">
    <source>
        <dbReference type="EMBL" id="OQP74511.1"/>
    </source>
</evidence>
<dbReference type="GeneID" id="93992170"/>
<keyword evidence="1" id="KW-0812">Transmembrane</keyword>
<evidence type="ECO:0000256" key="1">
    <source>
        <dbReference type="SAM" id="Phobius"/>
    </source>
</evidence>
<dbReference type="STRING" id="1437877.GCA_001564415_02141"/>
<sequence length="100" mass="12145">MRSHRDLMTTRKSPWDQWAELNEIEYKLKLKSDSEVPPEDGWTDDQRIMATVNQVHFRSYRIERRQDILFTPLRRQQTAQRVDRVMLITAVMLLLYVLLR</sequence>
<dbReference type="EMBL" id="JPYI02000099">
    <property type="protein sequence ID" value="OQP74511.1"/>
    <property type="molecule type" value="Genomic_DNA"/>
</dbReference>
<dbReference type="RefSeq" id="WP_057679292.1">
    <property type="nucleotide sequence ID" value="NZ_CP041380.1"/>
</dbReference>
<organism evidence="2 3">
    <name type="scientific">Xanthomonas phaseoli pv. dieffenbachiae</name>
    <dbReference type="NCBI Taxonomy" id="92828"/>
    <lineage>
        <taxon>Bacteria</taxon>
        <taxon>Pseudomonadati</taxon>
        <taxon>Pseudomonadota</taxon>
        <taxon>Gammaproteobacteria</taxon>
        <taxon>Lysobacterales</taxon>
        <taxon>Lysobacteraceae</taxon>
        <taxon>Xanthomonas</taxon>
    </lineage>
</organism>
<gene>
    <name evidence="2" type="ORF">IM53_020250</name>
</gene>
<keyword evidence="1" id="KW-0472">Membrane</keyword>
<evidence type="ECO:0000313" key="3">
    <source>
        <dbReference type="Proteomes" id="UP000050546"/>
    </source>
</evidence>
<protein>
    <submittedName>
        <fullName evidence="2">Uncharacterized protein</fullName>
    </submittedName>
</protein>
<comment type="caution">
    <text evidence="2">The sequence shown here is derived from an EMBL/GenBank/DDBJ whole genome shotgun (WGS) entry which is preliminary data.</text>
</comment>
<reference evidence="2 3" key="2">
    <citation type="journal article" date="2017" name="Plant Pathol.">
        <title>Pathogenicity and virulence gene content of Xanthomonas strains infecting Araceae, formerly known as Xanthomonas axonopodis pv. dieffenbachiae.</title>
        <authorList>
            <person name="Constantin E.C."/>
            <person name="Haegeman A."/>
            <person name="Van Vaerenbergh J."/>
            <person name="Baeyen S."/>
            <person name="Van Malderghem C."/>
            <person name="Maes M."/>
            <person name="Cottyn B."/>
        </authorList>
    </citation>
    <scope>NUCLEOTIDE SEQUENCE [LARGE SCALE GENOMIC DNA]</scope>
    <source>
        <strain evidence="2 3">LMG 25940</strain>
    </source>
</reference>
<name>A0A1V9GV56_9XANT</name>
<accession>A0A1V9GV56</accession>
<reference evidence="2 3" key="1">
    <citation type="journal article" date="2016" name="Plant Pathol.">
        <title>Genetic characterization of strains named as Xanthomonas axonopodis pv. dieffenbachiae leads to a taxonomic revision of the X. axonopodis species complex.</title>
        <authorList>
            <person name="Constantin E.C."/>
            <person name="Cleenwerck I."/>
            <person name="Maes M."/>
            <person name="Baeyen S."/>
            <person name="Van Malderghem C."/>
            <person name="De Vos P."/>
            <person name="Cottyn B."/>
        </authorList>
    </citation>
    <scope>NUCLEOTIDE SEQUENCE [LARGE SCALE GENOMIC DNA]</scope>
    <source>
        <strain evidence="2 3">LMG 25940</strain>
    </source>
</reference>
<proteinExistence type="predicted"/>